<keyword evidence="3 8" id="KW-0597">Phosphoprotein</keyword>
<evidence type="ECO:0000313" key="13">
    <source>
        <dbReference type="Proteomes" id="UP000426246"/>
    </source>
</evidence>
<name>A0A6B8RLM9_9BACL</name>
<keyword evidence="13" id="KW-1185">Reference proteome</keyword>
<feature type="modified residue" description="4-aspartylphosphate" evidence="8">
    <location>
        <position position="55"/>
    </location>
</feature>
<dbReference type="SUPFAM" id="SSF46689">
    <property type="entry name" value="Homeodomain-like"/>
    <property type="match status" value="2"/>
</dbReference>
<reference evidence="13" key="1">
    <citation type="submission" date="2018-11" db="EMBL/GenBank/DDBJ databases">
        <title>Complete genome sequence of Paenibacillus sp. ML311-T8.</title>
        <authorList>
            <person name="Nam Y.-D."/>
            <person name="Kang J."/>
            <person name="Chung W.-H."/>
            <person name="Park Y.S."/>
        </authorList>
    </citation>
    <scope>NUCLEOTIDE SEQUENCE [LARGE SCALE GENOMIC DNA]</scope>
    <source>
        <strain evidence="13">ML311-T8</strain>
    </source>
</reference>
<accession>A0A6B8RLM9</accession>
<evidence type="ECO:0000313" key="12">
    <source>
        <dbReference type="EMBL" id="QGQ97210.1"/>
    </source>
</evidence>
<feature type="domain" description="HTH araC/xylS-type" evidence="9">
    <location>
        <begin position="432"/>
        <end position="530"/>
    </location>
</feature>
<organism evidence="12 13">
    <name type="scientific">Paenibacillus psychroresistens</name>
    <dbReference type="NCBI Taxonomy" id="1778678"/>
    <lineage>
        <taxon>Bacteria</taxon>
        <taxon>Bacillati</taxon>
        <taxon>Bacillota</taxon>
        <taxon>Bacilli</taxon>
        <taxon>Bacillales</taxon>
        <taxon>Paenibacillaceae</taxon>
        <taxon>Paenibacillus</taxon>
    </lineage>
</organism>
<dbReference type="PROSITE" id="PS00041">
    <property type="entry name" value="HTH_ARAC_FAMILY_1"/>
    <property type="match status" value="1"/>
</dbReference>
<dbReference type="InterPro" id="IPR009057">
    <property type="entry name" value="Homeodomain-like_sf"/>
</dbReference>
<dbReference type="PROSITE" id="PS50110">
    <property type="entry name" value="RESPONSE_REGULATORY"/>
    <property type="match status" value="1"/>
</dbReference>
<dbReference type="Pfam" id="PF00072">
    <property type="entry name" value="Response_reg"/>
    <property type="match status" value="1"/>
</dbReference>
<evidence type="ECO:0000256" key="6">
    <source>
        <dbReference type="ARBA" id="ARBA00023125"/>
    </source>
</evidence>
<feature type="domain" description="Response regulatory" evidence="10">
    <location>
        <begin position="3"/>
        <end position="120"/>
    </location>
</feature>
<dbReference type="GO" id="GO:0000160">
    <property type="term" value="P:phosphorelay signal transduction system"/>
    <property type="evidence" value="ECO:0007669"/>
    <property type="project" value="UniProtKB-KW"/>
</dbReference>
<dbReference type="PRINTS" id="PR00032">
    <property type="entry name" value="HTHARAC"/>
</dbReference>
<evidence type="ECO:0000256" key="8">
    <source>
        <dbReference type="PROSITE-ProRule" id="PRU00169"/>
    </source>
</evidence>
<dbReference type="GO" id="GO:0005737">
    <property type="term" value="C:cytoplasm"/>
    <property type="evidence" value="ECO:0007669"/>
    <property type="project" value="UniProtKB-SubCell"/>
</dbReference>
<dbReference type="Proteomes" id="UP000426246">
    <property type="component" value="Chromosome"/>
</dbReference>
<dbReference type="InterPro" id="IPR020449">
    <property type="entry name" value="Tscrpt_reg_AraC-type_HTH"/>
</dbReference>
<evidence type="ECO:0000256" key="2">
    <source>
        <dbReference type="ARBA" id="ARBA00022490"/>
    </source>
</evidence>
<dbReference type="InterPro" id="IPR001789">
    <property type="entry name" value="Sig_transdc_resp-reg_receiver"/>
</dbReference>
<dbReference type="InterPro" id="IPR018062">
    <property type="entry name" value="HTH_AraC-typ_CS"/>
</dbReference>
<evidence type="ECO:0000256" key="5">
    <source>
        <dbReference type="ARBA" id="ARBA00023015"/>
    </source>
</evidence>
<dbReference type="InterPro" id="IPR011006">
    <property type="entry name" value="CheY-like_superfamily"/>
</dbReference>
<dbReference type="SUPFAM" id="SSF52172">
    <property type="entry name" value="CheY-like"/>
    <property type="match status" value="1"/>
</dbReference>
<evidence type="ECO:0000259" key="10">
    <source>
        <dbReference type="PROSITE" id="PS50110"/>
    </source>
</evidence>
<dbReference type="InterPro" id="IPR041522">
    <property type="entry name" value="CdaR_GGDEF"/>
</dbReference>
<keyword evidence="5" id="KW-0805">Transcription regulation</keyword>
<dbReference type="Pfam" id="PF12833">
    <property type="entry name" value="HTH_18"/>
    <property type="match status" value="1"/>
</dbReference>
<evidence type="ECO:0000256" key="1">
    <source>
        <dbReference type="ARBA" id="ARBA00004496"/>
    </source>
</evidence>
<protein>
    <submittedName>
        <fullName evidence="12">DNA-binding response regulator</fullName>
    </submittedName>
</protein>
<dbReference type="GO" id="GO:0003700">
    <property type="term" value="F:DNA-binding transcription factor activity"/>
    <property type="evidence" value="ECO:0007669"/>
    <property type="project" value="InterPro"/>
</dbReference>
<dbReference type="AlphaFoldDB" id="A0A6B8RLM9"/>
<evidence type="ECO:0000259" key="9">
    <source>
        <dbReference type="PROSITE" id="PS01124"/>
    </source>
</evidence>
<dbReference type="PANTHER" id="PTHR42713:SF3">
    <property type="entry name" value="TRANSCRIPTIONAL REGULATORY PROTEIN HPTR"/>
    <property type="match status" value="1"/>
</dbReference>
<dbReference type="CDD" id="cd17536">
    <property type="entry name" value="REC_YesN-like"/>
    <property type="match status" value="1"/>
</dbReference>
<dbReference type="Gene3D" id="1.10.10.60">
    <property type="entry name" value="Homeodomain-like"/>
    <property type="match status" value="2"/>
</dbReference>
<dbReference type="Pfam" id="PF17853">
    <property type="entry name" value="GGDEF_2"/>
    <property type="match status" value="1"/>
</dbReference>
<gene>
    <name evidence="12" type="ORF">EHS13_21140</name>
</gene>
<keyword evidence="6 12" id="KW-0238">DNA-binding</keyword>
<comment type="subcellular location">
    <subcellularLocation>
        <location evidence="1">Cytoplasm</location>
    </subcellularLocation>
</comment>
<dbReference type="PROSITE" id="PS01124">
    <property type="entry name" value="HTH_ARAC_FAMILY_2"/>
    <property type="match status" value="1"/>
</dbReference>
<dbReference type="KEGG" id="ppsc:EHS13_21140"/>
<dbReference type="GO" id="GO:0043565">
    <property type="term" value="F:sequence-specific DNA binding"/>
    <property type="evidence" value="ECO:0007669"/>
    <property type="project" value="InterPro"/>
</dbReference>
<dbReference type="OrthoDB" id="9794370at2"/>
<evidence type="ECO:0000256" key="4">
    <source>
        <dbReference type="ARBA" id="ARBA00023012"/>
    </source>
</evidence>
<dbReference type="Gene3D" id="3.40.50.2300">
    <property type="match status" value="1"/>
</dbReference>
<dbReference type="PROSITE" id="PS50887">
    <property type="entry name" value="GGDEF"/>
    <property type="match status" value="1"/>
</dbReference>
<keyword evidence="4" id="KW-0902">Two-component regulatory system</keyword>
<feature type="domain" description="GGDEF" evidence="11">
    <location>
        <begin position="180"/>
        <end position="309"/>
    </location>
</feature>
<dbReference type="InterPro" id="IPR018060">
    <property type="entry name" value="HTH_AraC"/>
</dbReference>
<dbReference type="SMART" id="SM00448">
    <property type="entry name" value="REC"/>
    <property type="match status" value="1"/>
</dbReference>
<keyword evidence="7" id="KW-0804">Transcription</keyword>
<dbReference type="InterPro" id="IPR051552">
    <property type="entry name" value="HptR"/>
</dbReference>
<dbReference type="PANTHER" id="PTHR42713">
    <property type="entry name" value="HISTIDINE KINASE-RELATED"/>
    <property type="match status" value="1"/>
</dbReference>
<sequence length="532" mass="61833">MMKLLLVDDEEHTRMGIRKVIDWQSHGIEICAEARDGIEAIELIEKHKPEILLTDIRMPEMDGLELIEQVSLLFPTIKCIIMSGYEDFSYAQKALKLGVTDYLLKPCKKQEIMETVLKVKILIEAERLQEKSYEQLRSQFQESYPVLKERHLTKLVQSDNHSHLRTYEILSKLNIHFPYDYTSIMLLSIDNFYRLNEDYSSEDMELYKFCIKNISEETISAQHNCVVFEYNNEIVVILNKDTSLEVSSSSPLVESLKENINRFLPFTVSIGLSNCYKGLNQITQSYTEASKALKANHFMGENKIVAYAELSDDDPKDTSYPINMEKSILQALLNGDISEYEYLLNNFINSLKPESSSKDHFIVSTSAFIFSLYHLCVERNINTQNVFGPNFLEFSNMLSQSSMDHIKDNIYKTLIKINEELNSKKNNNKLFKTIIDYIDQNYDKDIDRETVAREVFITPGYLSLLFKQELKINFLDYLHKTRIEKSCLLLSNSGSKISDIAYSVGYNDEKYFFQVFKKYTGMTPNQYRNSLL</sequence>
<dbReference type="EMBL" id="CP034235">
    <property type="protein sequence ID" value="QGQ97210.1"/>
    <property type="molecule type" value="Genomic_DNA"/>
</dbReference>
<evidence type="ECO:0000256" key="7">
    <source>
        <dbReference type="ARBA" id="ARBA00023163"/>
    </source>
</evidence>
<keyword evidence="2" id="KW-0963">Cytoplasm</keyword>
<evidence type="ECO:0000259" key="11">
    <source>
        <dbReference type="PROSITE" id="PS50887"/>
    </source>
</evidence>
<evidence type="ECO:0000256" key="3">
    <source>
        <dbReference type="ARBA" id="ARBA00022553"/>
    </source>
</evidence>
<dbReference type="RefSeq" id="WP_155702312.1">
    <property type="nucleotide sequence ID" value="NZ_CP034235.1"/>
</dbReference>
<proteinExistence type="predicted"/>
<dbReference type="SMART" id="SM00342">
    <property type="entry name" value="HTH_ARAC"/>
    <property type="match status" value="1"/>
</dbReference>
<dbReference type="InterPro" id="IPR000160">
    <property type="entry name" value="GGDEF_dom"/>
</dbReference>